<evidence type="ECO:0000256" key="6">
    <source>
        <dbReference type="SAM" id="SignalP"/>
    </source>
</evidence>
<feature type="repeat" description="NHL" evidence="4">
    <location>
        <begin position="1237"/>
        <end position="1265"/>
    </location>
</feature>
<dbReference type="InterPro" id="IPR028974">
    <property type="entry name" value="TSP_type-3_rpt"/>
</dbReference>
<keyword evidence="3" id="KW-0106">Calcium</keyword>
<dbReference type="InterPro" id="IPR018247">
    <property type="entry name" value="EF_Hand_1_Ca_BS"/>
</dbReference>
<dbReference type="PROSITE" id="PS00018">
    <property type="entry name" value="EF_HAND_1"/>
    <property type="match status" value="1"/>
</dbReference>
<dbReference type="GO" id="GO:0005509">
    <property type="term" value="F:calcium ion binding"/>
    <property type="evidence" value="ECO:0007669"/>
    <property type="project" value="InterPro"/>
</dbReference>
<reference evidence="7 8" key="1">
    <citation type="journal article" date="2017" name="ISME J.">
        <title>Energy and carbon metabolisms in a deep terrestrial subsurface fluid microbial community.</title>
        <authorList>
            <person name="Momper L."/>
            <person name="Jungbluth S.P."/>
            <person name="Lee M.D."/>
            <person name="Amend J.P."/>
        </authorList>
    </citation>
    <scope>NUCLEOTIDE SEQUENCE [LARGE SCALE GENOMIC DNA]</scope>
    <source>
        <strain evidence="7">SURF_17</strain>
    </source>
</reference>
<dbReference type="InterPro" id="IPR008964">
    <property type="entry name" value="Invasin/intimin_cell_adhesion"/>
</dbReference>
<feature type="compositionally biased region" description="Acidic residues" evidence="5">
    <location>
        <begin position="2429"/>
        <end position="2456"/>
    </location>
</feature>
<evidence type="ECO:0000256" key="3">
    <source>
        <dbReference type="ARBA" id="ARBA00022837"/>
    </source>
</evidence>
<evidence type="ECO:0008006" key="9">
    <source>
        <dbReference type="Google" id="ProtNLM"/>
    </source>
</evidence>
<evidence type="ECO:0000313" key="7">
    <source>
        <dbReference type="EMBL" id="RJP73237.1"/>
    </source>
</evidence>
<feature type="compositionally biased region" description="Acidic residues" evidence="5">
    <location>
        <begin position="1069"/>
        <end position="1126"/>
    </location>
</feature>
<dbReference type="SUPFAM" id="SSF103647">
    <property type="entry name" value="TSP type-3 repeat"/>
    <property type="match status" value="10"/>
</dbReference>
<dbReference type="SUPFAM" id="SSF50952">
    <property type="entry name" value="Soluble quinoprotein glucose dehydrogenase"/>
    <property type="match status" value="1"/>
</dbReference>
<evidence type="ECO:0000256" key="5">
    <source>
        <dbReference type="SAM" id="MobiDB-lite"/>
    </source>
</evidence>
<dbReference type="SUPFAM" id="SSF49373">
    <property type="entry name" value="Invasin/intimin cell-adhesion fragments"/>
    <property type="match status" value="1"/>
</dbReference>
<comment type="caution">
    <text evidence="7">The sequence shown here is derived from an EMBL/GenBank/DDBJ whole genome shotgun (WGS) entry which is preliminary data.</text>
</comment>
<feature type="repeat" description="NHL" evidence="4">
    <location>
        <begin position="2123"/>
        <end position="2158"/>
    </location>
</feature>
<evidence type="ECO:0000256" key="4">
    <source>
        <dbReference type="PROSITE-ProRule" id="PRU00504"/>
    </source>
</evidence>
<evidence type="ECO:0000256" key="1">
    <source>
        <dbReference type="ARBA" id="ARBA00022729"/>
    </source>
</evidence>
<feature type="repeat" description="NHL" evidence="4">
    <location>
        <begin position="2166"/>
        <end position="2205"/>
    </location>
</feature>
<keyword evidence="2" id="KW-0677">Repeat</keyword>
<dbReference type="InterPro" id="IPR017897">
    <property type="entry name" value="Thrombospondin_3_rpt"/>
</dbReference>
<dbReference type="Pfam" id="PF01436">
    <property type="entry name" value="NHL"/>
    <property type="match status" value="5"/>
</dbReference>
<dbReference type="PANTHER" id="PTHR10199">
    <property type="entry name" value="THROMBOSPONDIN"/>
    <property type="match status" value="1"/>
</dbReference>
<feature type="compositionally biased region" description="Acidic residues" evidence="5">
    <location>
        <begin position="1750"/>
        <end position="1771"/>
    </location>
</feature>
<dbReference type="SUPFAM" id="SSF82171">
    <property type="entry name" value="DPP6 N-terminal domain-like"/>
    <property type="match status" value="2"/>
</dbReference>
<dbReference type="CDD" id="cd14955">
    <property type="entry name" value="NHL_like_4"/>
    <property type="match status" value="1"/>
</dbReference>
<dbReference type="InterPro" id="IPR001258">
    <property type="entry name" value="NHL_repeat"/>
</dbReference>
<keyword evidence="1 6" id="KW-0732">Signal</keyword>
<dbReference type="Pfam" id="PF02412">
    <property type="entry name" value="TSP_3"/>
    <property type="match status" value="11"/>
</dbReference>
<dbReference type="PROSITE" id="PS51125">
    <property type="entry name" value="NHL"/>
    <property type="match status" value="7"/>
</dbReference>
<name>A0A419F4C7_9BACT</name>
<dbReference type="InterPro" id="IPR011042">
    <property type="entry name" value="6-blade_b-propeller_TolB-like"/>
</dbReference>
<dbReference type="Gene3D" id="4.10.1080.10">
    <property type="entry name" value="TSP type-3 repeat"/>
    <property type="match status" value="6"/>
</dbReference>
<dbReference type="Proteomes" id="UP000285961">
    <property type="component" value="Unassembled WGS sequence"/>
</dbReference>
<accession>A0A419F4C7</accession>
<proteinExistence type="predicted"/>
<feature type="region of interest" description="Disordered" evidence="5">
    <location>
        <begin position="2333"/>
        <end position="2474"/>
    </location>
</feature>
<feature type="signal peptide" evidence="6">
    <location>
        <begin position="1"/>
        <end position="32"/>
    </location>
</feature>
<feature type="region of interest" description="Disordered" evidence="5">
    <location>
        <begin position="1747"/>
        <end position="1791"/>
    </location>
</feature>
<feature type="region of interest" description="Disordered" evidence="5">
    <location>
        <begin position="1057"/>
        <end position="1143"/>
    </location>
</feature>
<evidence type="ECO:0000313" key="8">
    <source>
        <dbReference type="Proteomes" id="UP000285961"/>
    </source>
</evidence>
<dbReference type="PROSITE" id="PS51234">
    <property type="entry name" value="TSP3"/>
    <property type="match status" value="1"/>
</dbReference>
<dbReference type="Gene3D" id="2.120.10.30">
    <property type="entry name" value="TolB, C-terminal domain"/>
    <property type="match status" value="6"/>
</dbReference>
<dbReference type="Gene3D" id="2.60.120.200">
    <property type="match status" value="1"/>
</dbReference>
<dbReference type="GO" id="GO:0007155">
    <property type="term" value="P:cell adhesion"/>
    <property type="evidence" value="ECO:0007669"/>
    <property type="project" value="InterPro"/>
</dbReference>
<dbReference type="InterPro" id="IPR011041">
    <property type="entry name" value="Quinoprot_gluc/sorb_DH_b-prop"/>
</dbReference>
<dbReference type="PROSITE" id="PS51257">
    <property type="entry name" value="PROKAR_LIPOPROTEIN"/>
    <property type="match status" value="1"/>
</dbReference>
<dbReference type="EMBL" id="QZKI01000030">
    <property type="protein sequence ID" value="RJP73237.1"/>
    <property type="molecule type" value="Genomic_DNA"/>
</dbReference>
<feature type="repeat" description="NHL" evidence="4">
    <location>
        <begin position="2213"/>
        <end position="2252"/>
    </location>
</feature>
<gene>
    <name evidence="7" type="ORF">C4532_04800</name>
</gene>
<dbReference type="InterPro" id="IPR003367">
    <property type="entry name" value="Thrombospondin_3-like_rpt"/>
</dbReference>
<organism evidence="7 8">
    <name type="scientific">Candidatus Abyssobacteria bacterium SURF_17</name>
    <dbReference type="NCBI Taxonomy" id="2093361"/>
    <lineage>
        <taxon>Bacteria</taxon>
        <taxon>Pseudomonadati</taxon>
        <taxon>Candidatus Hydrogenedentota</taxon>
        <taxon>Candidatus Abyssobacteria</taxon>
    </lineage>
</organism>
<protein>
    <recommendedName>
        <fullName evidence="9">BIG2 domain-containing protein</fullName>
    </recommendedName>
</protein>
<feature type="non-terminal residue" evidence="7">
    <location>
        <position position="3750"/>
    </location>
</feature>
<dbReference type="SUPFAM" id="SSF63829">
    <property type="entry name" value="Calcium-dependent phosphotriesterase"/>
    <property type="match status" value="1"/>
</dbReference>
<dbReference type="SUPFAM" id="SSF101898">
    <property type="entry name" value="NHL repeat"/>
    <property type="match status" value="1"/>
</dbReference>
<feature type="repeat" description="NHL" evidence="4">
    <location>
        <begin position="2074"/>
        <end position="2113"/>
    </location>
</feature>
<dbReference type="Pfam" id="PF07676">
    <property type="entry name" value="PD40"/>
    <property type="match status" value="2"/>
</dbReference>
<sequence>MKLQNSCGIVHRLFLIVLLAALAVIFSPAAGACGTFSDDFEDGALGSWWYLYDGMVRDSDESGGELQLIGPDAEAKIFGDILTFQQVENLTGDVTVTATFTAINPNQSTLYGIFVGNLSRTDQAHISVFCDSDEVLNRATMISVSDESVYTPPDYLSLAEIDVPEFNPGDIITLKLEKVSGEVTGYYSVNGGAFSLVGPVSATTADPFTVGVYADNWPPEMLGMAAYDFRVLSFEVSGETVPDMTAGGGPDTFADDFEIIETYLLPVNPLTQWRQVGTSAYSFFSSNLGSGGTGLSASLTDLNPAFDAPALAAQNAQYYRLDSAIVEAEIRPNMDLVPDLFAGSGGVGFGVYDDTGDNLSAGIGAGLWYNPYDATWWFELFDITEYETESHVIENMQVTIDPAEFHTVRLESLGEKVSATLDRDPNLTLSGEPRLNIDVAGIGVWTQLLGPLSELYSADFSFDNFSMNATPDDRHVVFQDVDIVEDTPRDEFFPSWSHDGRMVAYLSRDSENPSYWNVWVKQIDPPLPPVRLTRADSPNWPEDSATIFGVPMFSPNSKYVIYRDDWRLDPRTGVGHEIKRVPVDGSSYPSTILTGFEISYHIGDVSPSENLLAGTKGWPGSMQDNIFCVHLTDDGIPDGPQIPLTEFGFNSPSTSVPHFDSTGDRVVFMAMDGTAYPINSDLYVLSGVKDIIASGNPPQNYDDERIGDPIASSGNFEALGNFSLDNSLVYYCEDVNGIYDVTRMMEHPEYLWPELMAGPPEGENAFWEIFGVNPDDPSQKIKLNYYRPYTQGLAEASPDGTKLVFISDNHQDLDPEIIDTDVYYVTLKVQELIDASAGGQIIDGSGTTLAIPANSLNADSIVSIKTPLPGDIPAPDTLPDGLKNIALARVVEAETAEITGALPTLTIHYTDEEIAGLDESSLQIYVFHDDPADPPARWVALDNYTRNTDENWISAPLPHLSTFAVAGALDTDGDGVLDDGDLSNVAGDNVCTGGNTTNCDDNCVETPNPLQEDADGDLFGDVCDNCPAIANADQGDADGDTVGDACDNCPSTPNSSQANFDLDSMGDACDPDADGDGIANEFDDDIDGDGVLNEDDAFPYDSSETSDFDGDGIGDNADTDDDDDGLTEGVNDPCPFDATNDPDGDGFCADTDNCPTDPNKQEPGACGCNVPDTDSDSDGWADCVDNCPAVANPDQADSDGDAVGDACDASYAEMSYFFVREWGSLGSGAGQFGSDIGPRGIAIDETGNVYIADYGNQRMQKFSKCGAYLDEWSTGYLAQIYYYEGYLYCLSPPGAIKKYDTNGNLIWNVPVSIPMWSAGMTMDSDHNLQISIAIDRKVVKYDLNGTYLGEYPATNANNDETGNRIHGTPDGYVYMLIGPEIRKFTNAGVDTGWSRPDNGEDFLCIDTAGNFYTEIDGMVKKHDSNWNPIATIGSGLGSGPGQFSEAINQMTADANGDLYFTDGHNYRVAVFSPQYGDVLVGEDFDSYAVGDWPTGFYQFHYDYEYYPGAHVVTGITPSCPSSPNCFMNTNPCSGCGGDVSVPFSFNPADYDLLVFEADVMFPASSAGDFRNDVDLKLIVSPTDRRPIASILLTEPSEGMPSEHALYVAADDGGTMIFLSDIGDYDEWVHIRGELDLNAGTYDVYANGVKVGSALGIHPDLSVSDIGALMLGKGFLTSGPGYFDNVVVTAYSFMLDGDCDGVYDGVDNCPSTPNASQANFDGDSMGDACDPDIDGDGIPNEMDAFPYDPIEWADNDGDGIGDNADTDDDNDGYSDAFESDVGSDPLNGDDIPTPSSLSLIPETITMQVGAAAQLYTVGTYNLLAGGTTAFDVTSTADYSSDNPAVATVAAGGEVTAAGSGVAHVLASIMGAMQVYSNACVVNVYTANSSIQGNIFYDGMESGTIYVGVFNNPDLDLVNSLVAGTAMPAPGPYSFTNLVAGTYYLAAFMDTNADGQYQITEPWGDYYTEQDRVAPVTVGENETVNVDFSIYYWDVDFDNVVNWADNCVLVANPGQEDSEPHFNFVWKMGTYGTYDGEFNGPTHVAFDSEGNMYVTDSANHRVQKFDSNGVFLMKWGTSGTEDGQFNVPHGVAIDSNDNVYVADFLNGRVQKFDRNGVFITKLGISGDGQLTNPSNVAVDSSDNIYVSDWTDCRVYKFDSNGNFITKWGGNGTGDGLFTSPQGAAFDSSGHIYVADLNTHRIQIFDLNGVFVGKWGTYGTGDGQLNGPVGVAIDSSNYIYISNYYDSRVQKFDLNGNFIALLGSLGSGDGQFSIPNGITIDSMGAFFVVERGNNRIQKFVGKDGIGDLCDNCPTLPNADQADSDGDGMGDVCDLWPNDPENDIDGDGISGDVDNCPTTSNPNQADFDGDSMGDACDPDIDGDGMPNEMDAFPYDPAEWSDMDGDGIGDNSDPDRDGDGVSNTEDMFPNDPAEWADNDSDGTGDNADTDDDNDTITDGEDNCPAIANIDQANSDSDSLGDACDNCADAANADQTDIDGDGIGDVCDSDTFFDDFNDTSTYMLPVSSNTRWRQGGVTSGTFLTDTGVGGTGYAARLVDTNPGYYLPCLSADNARYFSMASATAQALIKANSVYGSGGVGFGVYNDTGSDLCGGIGAGFWNDGYNWHFVLFDIDEYDIAPNAIGGIPLVPLGVNPHEFHLIRLESSGGTVTATLDGTWTLSGTPRLKMDVAGMGVWVNDLGDFSFDNFSMTGQPDDRHMVFKNVQIVEDTAADELFPSWSHDGKRIAYMQDEMDTGPWNVWVKQIDPPAAPVQVTQNADNAFMFTVPAFSPDYSHVIFSAMRAASIYEPYGGFEIRRANADGTGETETILSEIGVNWRLSEVNTSLGLIIGNGEPQTTWQQNLFSIQVTQDGMPIGGTLKMLTDFPPGVRGVWDAHFDGTGDKIVFMAIEQWVSDDISRDSDLYVLTGVQDILNSVTSAPTSYADPRLTAIATGPNFQATGRFSGDGSLVYYCEDVSGTYDLDYSGNNPWLPWTETMSGTHFEIFAVNPDLPAEKTRLNYYRPYNQGILSASPDGTMLAFVSDKREDGDGVIDADIYLVTIMVKEEIVASEGGEIEDASGTTLTLPPDSLSETTLITVETPIPGTIPSPETLPGGLQNIALARIVEAESPTATVDPNNPPILTIHYTDEEIAGLNELTLRIYVYNEDTLSWEEIGACPDNPLQDCTVIDTVANTISAPLPHLSMYCVSGAQDTDGDGILDDGDMSNTAGDNPCANGITENCDDNCPLIANSDQLDADSDGSGDACDGCPNDAAKTEPGLCGCGAADTDSDSDGVLDCDDACPNDPLKTAPGVCGCGIADTDVDGDGTHDCNDQCPSDPAKVEPGICGCGVPETDGDGDGTPDCVDECPDDPDKTAPGACGCGVADTDSDSDGTADCNDLCPSDPNKTEPGLCGCDVSDIDSDSDGTPDCNDNCPNDPLKVEPGLCGCSVSDVDSDADGTPDCNDACPNDPLKVAPGVCGCGVADTDSDGDGTPDCNDLCPSDPVKTEPGACGCGVSDVDSDADGTPDCNDGCPNDPLKVAPGICGCGVADTDTDADGTPDCNDGCPSDPNKVEPGVCGCGVSDVDSDADGTADCNDLCPADPSKTEPGVCGCGTPDTDTDSDGTPDCNDTCANDPLKVAPGVCGCGVADTDSDSDGTPDCNDSCPTDPIKTEPGICGCGIADTDADADGTPDCNDQCPSDPLKVEPGICGCGIADTDSDDDGIADCNDNCPTDPLKTEPGVCGCDVADTDSDADGT</sequence>
<feature type="repeat" description="NHL" evidence="4">
    <location>
        <begin position="2259"/>
        <end position="2299"/>
    </location>
</feature>
<feature type="compositionally biased region" description="Acidic residues" evidence="5">
    <location>
        <begin position="2363"/>
        <end position="2378"/>
    </location>
</feature>
<dbReference type="Gene3D" id="2.60.40.1080">
    <property type="match status" value="1"/>
</dbReference>
<feature type="repeat" description="NHL" evidence="4">
    <location>
        <begin position="2025"/>
        <end position="2066"/>
    </location>
</feature>
<dbReference type="InterPro" id="IPR011659">
    <property type="entry name" value="WD40"/>
</dbReference>
<evidence type="ECO:0000256" key="2">
    <source>
        <dbReference type="ARBA" id="ARBA00022737"/>
    </source>
</evidence>
<feature type="chain" id="PRO_5019273495" description="BIG2 domain-containing protein" evidence="6">
    <location>
        <begin position="33"/>
        <end position="3750"/>
    </location>
</feature>